<dbReference type="AlphaFoldDB" id="A0A379GAT2"/>
<reference evidence="1 2" key="1">
    <citation type="submission" date="2018-06" db="EMBL/GenBank/DDBJ databases">
        <authorList>
            <consortium name="Pathogen Informatics"/>
            <person name="Doyle S."/>
        </authorList>
    </citation>
    <scope>NUCLEOTIDE SEQUENCE [LARGE SCALE GENOMIC DNA]</scope>
    <source>
        <strain evidence="1 2">NCTC13043</strain>
    </source>
</reference>
<accession>A0A379GAT2</accession>
<dbReference type="EMBL" id="UGTP01000005">
    <property type="protein sequence ID" value="SUC38022.1"/>
    <property type="molecule type" value="Genomic_DNA"/>
</dbReference>
<protein>
    <submittedName>
        <fullName evidence="1">Uncharacterized protein</fullName>
    </submittedName>
</protein>
<name>A0A379GAT2_9BACT</name>
<evidence type="ECO:0000313" key="2">
    <source>
        <dbReference type="Proteomes" id="UP000254235"/>
    </source>
</evidence>
<organism evidence="1 2">
    <name type="scientific">Prevotella pallens</name>
    <dbReference type="NCBI Taxonomy" id="60133"/>
    <lineage>
        <taxon>Bacteria</taxon>
        <taxon>Pseudomonadati</taxon>
        <taxon>Bacteroidota</taxon>
        <taxon>Bacteroidia</taxon>
        <taxon>Bacteroidales</taxon>
        <taxon>Prevotellaceae</taxon>
        <taxon>Prevotella</taxon>
    </lineage>
</organism>
<gene>
    <name evidence="1" type="ORF">NCTC13043_02522</name>
</gene>
<evidence type="ECO:0000313" key="1">
    <source>
        <dbReference type="EMBL" id="SUC38022.1"/>
    </source>
</evidence>
<proteinExistence type="predicted"/>
<sequence length="133" mass="15594">MNRIFFSATIIIILLCTGCNNINNRKMAVLSLRELPNFVQDTLRKLPVDEYGCYPDLIDFTNKFHYRSTTIGPWQHEQILTDSINQVSYSFSYDTPRPFIVTSTFIAFPMTYVNSLKEFHSNTLSFRVVYMER</sequence>
<dbReference type="Proteomes" id="UP000254235">
    <property type="component" value="Unassembled WGS sequence"/>
</dbReference>